<keyword evidence="2" id="KW-0436">Ligase</keyword>
<evidence type="ECO:0000259" key="1">
    <source>
        <dbReference type="Pfam" id="PF01996"/>
    </source>
</evidence>
<dbReference type="Gene3D" id="3.90.1660.10">
    <property type="entry name" value="CofE-like domain"/>
    <property type="match status" value="1"/>
</dbReference>
<name>A0A2M8KXM0_9BACT</name>
<reference evidence="3" key="1">
    <citation type="submission" date="2017-09" db="EMBL/GenBank/DDBJ databases">
        <title>Depth-based differentiation of microbial function through sediment-hosted aquifers and enrichment of novel symbionts in the deep terrestrial subsurface.</title>
        <authorList>
            <person name="Probst A.J."/>
            <person name="Ladd B."/>
            <person name="Jarett J.K."/>
            <person name="Geller-Mcgrath D.E."/>
            <person name="Sieber C.M.K."/>
            <person name="Emerson J.B."/>
            <person name="Anantharaman K."/>
            <person name="Thomas B.C."/>
            <person name="Malmstrom R."/>
            <person name="Stieglmeier M."/>
            <person name="Klingl A."/>
            <person name="Woyke T."/>
            <person name="Ryan C.M."/>
            <person name="Banfield J.F."/>
        </authorList>
    </citation>
    <scope>NUCLEOTIDE SEQUENCE [LARGE SCALE GENOMIC DNA]</scope>
</reference>
<dbReference type="InterPro" id="IPR002847">
    <property type="entry name" value="F420-0_gamma-glut_ligase-dom"/>
</dbReference>
<dbReference type="AlphaFoldDB" id="A0A2M8KXM0"/>
<dbReference type="PANTHER" id="PTHR47917:SF1">
    <property type="entry name" value="COENZYME F420:L-GLUTAMATE LIGASE"/>
    <property type="match status" value="1"/>
</dbReference>
<evidence type="ECO:0000313" key="2">
    <source>
        <dbReference type="EMBL" id="PJE64633.1"/>
    </source>
</evidence>
<sequence>MKYLHIIFLRAHARDLHILYSKFYDNEIDLVFYLQINKNTITLGFMHVEPIKTRIFNPPKDDLFKIFKSAIRSIPEKSILAVTSKVVSIAEGRCVSGNGIGKEDLIKREAEYYLPRVHVPGEFVTHTIKNNLVVASAGIDASNAAGYYILWPKDSYASARTIHAWIQKTYGVSDVGVLITDSHSIPFRRGVIGSALGYYGFLPLKDYRGKKDIFGRELIMTMTNIPDSLAVSAVVVMGEGNETTPVSLITDVPWITFYNGPQSSKDLYSSFEVPMEEDTFAPFFKDVPWEKGDGGIVFSG</sequence>
<gene>
    <name evidence="2" type="ORF">COU90_02215</name>
</gene>
<feature type="domain" description="Coenzyme F420:L-glutamate ligase-like" evidence="1">
    <location>
        <begin position="52"/>
        <end position="249"/>
    </location>
</feature>
<dbReference type="Proteomes" id="UP000229098">
    <property type="component" value="Unassembled WGS sequence"/>
</dbReference>
<dbReference type="SUPFAM" id="SSF144010">
    <property type="entry name" value="CofE-like"/>
    <property type="match status" value="1"/>
</dbReference>
<organism evidence="2 3">
    <name type="scientific">Candidatus Ryanbacteria bacterium CG10_big_fil_rev_8_21_14_0_10_43_42</name>
    <dbReference type="NCBI Taxonomy" id="1974864"/>
    <lineage>
        <taxon>Bacteria</taxon>
        <taxon>Candidatus Ryaniibacteriota</taxon>
    </lineage>
</organism>
<comment type="caution">
    <text evidence="2">The sequence shown here is derived from an EMBL/GenBank/DDBJ whole genome shotgun (WGS) entry which is preliminary data.</text>
</comment>
<evidence type="ECO:0000313" key="3">
    <source>
        <dbReference type="Proteomes" id="UP000229098"/>
    </source>
</evidence>
<dbReference type="Gene3D" id="3.30.1330.100">
    <property type="entry name" value="CofE-like"/>
    <property type="match status" value="1"/>
</dbReference>
<dbReference type="GO" id="GO:0052618">
    <property type="term" value="F:coenzyme F420-0:L-glutamate ligase activity"/>
    <property type="evidence" value="ECO:0007669"/>
    <property type="project" value="TreeGrafter"/>
</dbReference>
<dbReference type="PANTHER" id="PTHR47917">
    <property type="match status" value="1"/>
</dbReference>
<dbReference type="Pfam" id="PF01996">
    <property type="entry name" value="F420_ligase"/>
    <property type="match status" value="1"/>
</dbReference>
<protein>
    <submittedName>
        <fullName evidence="2">Putative folate metabolism gamma-glutamate ligase</fullName>
    </submittedName>
</protein>
<accession>A0A2M8KXM0</accession>
<proteinExistence type="predicted"/>
<dbReference type="EMBL" id="PFEF01000005">
    <property type="protein sequence ID" value="PJE64633.1"/>
    <property type="molecule type" value="Genomic_DNA"/>
</dbReference>